<dbReference type="SUPFAM" id="SSF161098">
    <property type="entry name" value="MetI-like"/>
    <property type="match status" value="1"/>
</dbReference>
<gene>
    <name evidence="10" type="ORF">E0H92_30910</name>
</gene>
<evidence type="ECO:0000259" key="9">
    <source>
        <dbReference type="PROSITE" id="PS50928"/>
    </source>
</evidence>
<dbReference type="InterPro" id="IPR000515">
    <property type="entry name" value="MetI-like"/>
</dbReference>
<feature type="transmembrane region" description="Helical" evidence="7">
    <location>
        <begin position="17"/>
        <end position="37"/>
    </location>
</feature>
<feature type="transmembrane region" description="Helical" evidence="7">
    <location>
        <begin position="110"/>
        <end position="128"/>
    </location>
</feature>
<dbReference type="GO" id="GO:0022857">
    <property type="term" value="F:transmembrane transporter activity"/>
    <property type="evidence" value="ECO:0007669"/>
    <property type="project" value="InterPro"/>
</dbReference>
<feature type="transmembrane region" description="Helical" evidence="7">
    <location>
        <begin position="238"/>
        <end position="259"/>
    </location>
</feature>
<dbReference type="Proteomes" id="UP000294225">
    <property type="component" value="Unassembled WGS sequence"/>
</dbReference>
<keyword evidence="4 7" id="KW-0812">Transmembrane</keyword>
<dbReference type="GO" id="GO:0006865">
    <property type="term" value="P:amino acid transport"/>
    <property type="evidence" value="ECO:0007669"/>
    <property type="project" value="TreeGrafter"/>
</dbReference>
<dbReference type="CDD" id="cd06261">
    <property type="entry name" value="TM_PBP2"/>
    <property type="match status" value="1"/>
</dbReference>
<evidence type="ECO:0000256" key="5">
    <source>
        <dbReference type="ARBA" id="ARBA00022989"/>
    </source>
</evidence>
<feature type="region of interest" description="Disordered" evidence="8">
    <location>
        <begin position="271"/>
        <end position="305"/>
    </location>
</feature>
<dbReference type="PROSITE" id="PS50928">
    <property type="entry name" value="ABC_TM1"/>
    <property type="match status" value="1"/>
</dbReference>
<dbReference type="InterPro" id="IPR010065">
    <property type="entry name" value="AA_ABC_transptr_permease_3TM"/>
</dbReference>
<dbReference type="NCBIfam" id="TIGR01726">
    <property type="entry name" value="HEQRo_perm_3TM"/>
    <property type="match status" value="1"/>
</dbReference>
<evidence type="ECO:0000256" key="7">
    <source>
        <dbReference type="RuleBase" id="RU363032"/>
    </source>
</evidence>
<feature type="transmembrane region" description="Helical" evidence="7">
    <location>
        <begin position="193"/>
        <end position="218"/>
    </location>
</feature>
<keyword evidence="6 7" id="KW-0472">Membrane</keyword>
<proteinExistence type="inferred from homology"/>
<feature type="domain" description="ABC transmembrane type-1" evidence="9">
    <location>
        <begin position="68"/>
        <end position="259"/>
    </location>
</feature>
<evidence type="ECO:0000313" key="10">
    <source>
        <dbReference type="EMBL" id="TCC34420.1"/>
    </source>
</evidence>
<evidence type="ECO:0000313" key="11">
    <source>
        <dbReference type="Proteomes" id="UP000294225"/>
    </source>
</evidence>
<reference evidence="10 11" key="1">
    <citation type="submission" date="2019-02" db="EMBL/GenBank/DDBJ databases">
        <title>Kribbella capetownensis sp. nov. and Kribbella speibonae sp. nov., isolated from soil.</title>
        <authorList>
            <person name="Curtis S.M."/>
            <person name="Norton I."/>
            <person name="Everest G.J."/>
            <person name="Meyers P.R."/>
        </authorList>
    </citation>
    <scope>NUCLEOTIDE SEQUENCE [LARGE SCALE GENOMIC DNA]</scope>
    <source>
        <strain evidence="10 11">YM55</strain>
    </source>
</reference>
<dbReference type="InterPro" id="IPR035906">
    <property type="entry name" value="MetI-like_sf"/>
</dbReference>
<comment type="similarity">
    <text evidence="7">Belongs to the binding-protein-dependent transport system permease family.</text>
</comment>
<keyword evidence="5 7" id="KW-1133">Transmembrane helix</keyword>
<evidence type="ECO:0000256" key="2">
    <source>
        <dbReference type="ARBA" id="ARBA00022448"/>
    </source>
</evidence>
<feature type="transmembrane region" description="Helical" evidence="7">
    <location>
        <begin position="63"/>
        <end position="89"/>
    </location>
</feature>
<accession>A0A4R0IPH8</accession>
<dbReference type="PANTHER" id="PTHR30614:SF21">
    <property type="entry name" value="AMINO ACID ABC TRANSPORTER PERMEASE"/>
    <property type="match status" value="1"/>
</dbReference>
<keyword evidence="3" id="KW-1003">Cell membrane</keyword>
<dbReference type="GO" id="GO:0043190">
    <property type="term" value="C:ATP-binding cassette (ABC) transporter complex"/>
    <property type="evidence" value="ECO:0007669"/>
    <property type="project" value="InterPro"/>
</dbReference>
<dbReference type="Gene3D" id="1.10.3720.10">
    <property type="entry name" value="MetI-like"/>
    <property type="match status" value="1"/>
</dbReference>
<protein>
    <submittedName>
        <fullName evidence="10">Amino acid ABC transporter permease</fullName>
    </submittedName>
</protein>
<evidence type="ECO:0000256" key="3">
    <source>
        <dbReference type="ARBA" id="ARBA00022475"/>
    </source>
</evidence>
<comment type="caution">
    <text evidence="10">The sequence shown here is derived from an EMBL/GenBank/DDBJ whole genome shotgun (WGS) entry which is preliminary data.</text>
</comment>
<evidence type="ECO:0000256" key="6">
    <source>
        <dbReference type="ARBA" id="ARBA00023136"/>
    </source>
</evidence>
<dbReference type="Pfam" id="PF00528">
    <property type="entry name" value="BPD_transp_1"/>
    <property type="match status" value="1"/>
</dbReference>
<keyword evidence="2 7" id="KW-0813">Transport</keyword>
<sequence>MSGSVLFDAPGPRSKRLYAAVGVASIVALLLALWFVIDRFNEKGQLTAAKWKPFLTGEIWTAYLLPGLAGTLTAAAISVVLAMIVGVLLGVGRLSAAVWIRWPCSVIVEFFRAVPVLLMMLFTFALYAHYEVFPPERYALAAVVTALTLYNGSVVAELVRSGVFSLPKGQSEAALAIGLTGGKTMRLVLLPQAITAMLPAIVGQLVVILKDTALGYIITYEELLRKAEQIGNFKVNLLPALIVVGAIFVIVNYLLGLLANRVETMMRRRGRSAGGPLTADPIDQTGGAGLTGVTTGADDTSDTGS</sequence>
<evidence type="ECO:0000256" key="8">
    <source>
        <dbReference type="SAM" id="MobiDB-lite"/>
    </source>
</evidence>
<feature type="compositionally biased region" description="Low complexity" evidence="8">
    <location>
        <begin position="291"/>
        <end position="305"/>
    </location>
</feature>
<dbReference type="EMBL" id="SJKC01000004">
    <property type="protein sequence ID" value="TCC34420.1"/>
    <property type="molecule type" value="Genomic_DNA"/>
</dbReference>
<dbReference type="InterPro" id="IPR043429">
    <property type="entry name" value="ArtM/GltK/GlnP/TcyL/YhdX-like"/>
</dbReference>
<dbReference type="PANTHER" id="PTHR30614">
    <property type="entry name" value="MEMBRANE COMPONENT OF AMINO ACID ABC TRANSPORTER"/>
    <property type="match status" value="1"/>
</dbReference>
<evidence type="ECO:0000256" key="4">
    <source>
        <dbReference type="ARBA" id="ARBA00022692"/>
    </source>
</evidence>
<organism evidence="10 11">
    <name type="scientific">Kribbella speibonae</name>
    <dbReference type="NCBI Taxonomy" id="1572660"/>
    <lineage>
        <taxon>Bacteria</taxon>
        <taxon>Bacillati</taxon>
        <taxon>Actinomycetota</taxon>
        <taxon>Actinomycetes</taxon>
        <taxon>Propionibacteriales</taxon>
        <taxon>Kribbellaceae</taxon>
        <taxon>Kribbella</taxon>
    </lineage>
</organism>
<comment type="subcellular location">
    <subcellularLocation>
        <location evidence="1 7">Cell membrane</location>
        <topology evidence="1 7">Multi-pass membrane protein</topology>
    </subcellularLocation>
</comment>
<dbReference type="RefSeq" id="WP_131498725.1">
    <property type="nucleotide sequence ID" value="NZ_SJKC01000004.1"/>
</dbReference>
<name>A0A4R0IPH8_9ACTN</name>
<evidence type="ECO:0000256" key="1">
    <source>
        <dbReference type="ARBA" id="ARBA00004651"/>
    </source>
</evidence>
<feature type="transmembrane region" description="Helical" evidence="7">
    <location>
        <begin position="140"/>
        <end position="159"/>
    </location>
</feature>
<dbReference type="AlphaFoldDB" id="A0A4R0IPH8"/>